<proteinExistence type="predicted"/>
<dbReference type="PANTHER" id="PTHR30006:SF24">
    <property type="entry name" value="SLL0237 PROTEIN"/>
    <property type="match status" value="1"/>
</dbReference>
<dbReference type="AlphaFoldDB" id="A0A382HGR5"/>
<evidence type="ECO:0008006" key="3">
    <source>
        <dbReference type="Google" id="ProtNLM"/>
    </source>
</evidence>
<protein>
    <recommendedName>
        <fullName evidence="3">ABC transporter substrate-binding protein</fullName>
    </recommendedName>
</protein>
<dbReference type="InterPro" id="IPR026045">
    <property type="entry name" value="Ferric-bd"/>
</dbReference>
<sequence length="324" mass="35262">MRKIFNYFILLLSNILILSFLSIWNIAYAGNVVVYTASGPEIFEPIAKGFKSNNPGIDLSFIVLDTGEMFQRVKAEAGNPAADITFGGSIASYENYSDLYASYDSPEDANKFSKDPDNKWHGFSIFAQPLMVNTNKVNESDYPTTVNDLLDSKWQELGGIALADPNKSGTGHTIVSGLASGLGWDFTTDLIKVTIVTPGSTPMFEGVRDGEAAIGWVNEDLGAKWEAEGLPVKMIYALDAVTVQIDAYGLVSGGPNPDDAKKFIDYLGSKDGQKVAVDIVKRRSMRKDMEPPSGLPLLGDLPLFPEGEPRSVIKAKFTKIIESK</sequence>
<dbReference type="SUPFAM" id="SSF53850">
    <property type="entry name" value="Periplasmic binding protein-like II"/>
    <property type="match status" value="1"/>
</dbReference>
<dbReference type="EMBL" id="UINC01061137">
    <property type="protein sequence ID" value="SVB86389.1"/>
    <property type="molecule type" value="Genomic_DNA"/>
</dbReference>
<dbReference type="Gene3D" id="3.40.190.10">
    <property type="entry name" value="Periplasmic binding protein-like II"/>
    <property type="match status" value="2"/>
</dbReference>
<name>A0A382HGR5_9ZZZZ</name>
<reference evidence="2" key="1">
    <citation type="submission" date="2018-05" db="EMBL/GenBank/DDBJ databases">
        <authorList>
            <person name="Lanie J.A."/>
            <person name="Ng W.-L."/>
            <person name="Kazmierczak K.M."/>
            <person name="Andrzejewski T.M."/>
            <person name="Davidsen T.M."/>
            <person name="Wayne K.J."/>
            <person name="Tettelin H."/>
            <person name="Glass J.I."/>
            <person name="Rusch D."/>
            <person name="Podicherti R."/>
            <person name="Tsui H.-C.T."/>
            <person name="Winkler M.E."/>
        </authorList>
    </citation>
    <scope>NUCLEOTIDE SEQUENCE</scope>
</reference>
<organism evidence="2">
    <name type="scientific">marine metagenome</name>
    <dbReference type="NCBI Taxonomy" id="408172"/>
    <lineage>
        <taxon>unclassified sequences</taxon>
        <taxon>metagenomes</taxon>
        <taxon>ecological metagenomes</taxon>
    </lineage>
</organism>
<evidence type="ECO:0000313" key="2">
    <source>
        <dbReference type="EMBL" id="SVB86389.1"/>
    </source>
</evidence>
<gene>
    <name evidence="2" type="ORF">METZ01_LOCUS239243</name>
</gene>
<accession>A0A382HGR5</accession>
<dbReference type="PANTHER" id="PTHR30006">
    <property type="entry name" value="THIAMINE-BINDING PERIPLASMIC PROTEIN-RELATED"/>
    <property type="match status" value="1"/>
</dbReference>
<keyword evidence="1" id="KW-0732">Signal</keyword>
<dbReference type="PIRSF" id="PIRSF002825">
    <property type="entry name" value="CfbpA"/>
    <property type="match status" value="1"/>
</dbReference>
<dbReference type="Pfam" id="PF13343">
    <property type="entry name" value="SBP_bac_6"/>
    <property type="match status" value="1"/>
</dbReference>
<evidence type="ECO:0000256" key="1">
    <source>
        <dbReference type="ARBA" id="ARBA00022729"/>
    </source>
</evidence>